<protein>
    <submittedName>
        <fullName evidence="1">Ovule protein</fullName>
    </submittedName>
</protein>
<proteinExistence type="predicted"/>
<organism evidence="1">
    <name type="scientific">Rodentolepis nana</name>
    <name type="common">Dwarf tapeworm</name>
    <name type="synonym">Hymenolepis nana</name>
    <dbReference type="NCBI Taxonomy" id="102285"/>
    <lineage>
        <taxon>Eukaryota</taxon>
        <taxon>Metazoa</taxon>
        <taxon>Spiralia</taxon>
        <taxon>Lophotrochozoa</taxon>
        <taxon>Platyhelminthes</taxon>
        <taxon>Cestoda</taxon>
        <taxon>Eucestoda</taxon>
        <taxon>Cyclophyllidea</taxon>
        <taxon>Hymenolepididae</taxon>
        <taxon>Rodentolepis</taxon>
    </lineage>
</organism>
<accession>A0A158QH03</accession>
<name>A0A158QH03_RODNA</name>
<dbReference type="WBParaSite" id="HNAJ_0000119101-mRNA-1">
    <property type="protein sequence ID" value="HNAJ_0000119101-mRNA-1"/>
    <property type="gene ID" value="HNAJ_0000119101"/>
</dbReference>
<reference evidence="1" key="1">
    <citation type="submission" date="2016-04" db="UniProtKB">
        <authorList>
            <consortium name="WormBaseParasite"/>
        </authorList>
    </citation>
    <scope>IDENTIFICATION</scope>
</reference>
<dbReference type="AlphaFoldDB" id="A0A158QH03"/>
<evidence type="ECO:0000313" key="1">
    <source>
        <dbReference type="WBParaSite" id="HNAJ_0000119101-mRNA-1"/>
    </source>
</evidence>
<sequence length="35" mass="4229">LWINFCLPNRTSNLLICELLLFRRLESLQLQQQVL</sequence>